<dbReference type="OrthoDB" id="185373at2759"/>
<reference evidence="4 5" key="1">
    <citation type="journal article" date="2020" name="IScience">
        <title>Genome Sequencing of the Endangered Kingdonia uniflora (Circaeasteraceae, Ranunculales) Reveals Potential Mechanisms of Evolutionary Specialization.</title>
        <authorList>
            <person name="Sun Y."/>
            <person name="Deng T."/>
            <person name="Zhang A."/>
            <person name="Moore M.J."/>
            <person name="Landis J.B."/>
            <person name="Lin N."/>
            <person name="Zhang H."/>
            <person name="Zhang X."/>
            <person name="Huang J."/>
            <person name="Zhang X."/>
            <person name="Sun H."/>
            <person name="Wang H."/>
        </authorList>
    </citation>
    <scope>NUCLEOTIDE SEQUENCE [LARGE SCALE GENOMIC DNA]</scope>
    <source>
        <strain evidence="4">TB1705</strain>
        <tissue evidence="4">Leaf</tissue>
    </source>
</reference>
<dbReference type="GO" id="GO:0009451">
    <property type="term" value="P:RNA modification"/>
    <property type="evidence" value="ECO:0007669"/>
    <property type="project" value="InterPro"/>
</dbReference>
<dbReference type="GO" id="GO:0003723">
    <property type="term" value="F:RNA binding"/>
    <property type="evidence" value="ECO:0007669"/>
    <property type="project" value="InterPro"/>
</dbReference>
<dbReference type="PANTHER" id="PTHR47926:SF456">
    <property type="entry name" value="PENTATRICOPEPTIDE REPEAT-CONTAINING PROTEIN ELI1, CHLOROPLASTIC"/>
    <property type="match status" value="1"/>
</dbReference>
<feature type="repeat" description="PPR" evidence="2">
    <location>
        <begin position="217"/>
        <end position="247"/>
    </location>
</feature>
<proteinExistence type="predicted"/>
<dbReference type="NCBIfam" id="TIGR00756">
    <property type="entry name" value="PPR"/>
    <property type="match status" value="4"/>
</dbReference>
<keyword evidence="5" id="KW-1185">Reference proteome</keyword>
<dbReference type="PROSITE" id="PS51375">
    <property type="entry name" value="PPR"/>
    <property type="match status" value="4"/>
</dbReference>
<evidence type="ECO:0000313" key="5">
    <source>
        <dbReference type="Proteomes" id="UP000541444"/>
    </source>
</evidence>
<dbReference type="Pfam" id="PF13041">
    <property type="entry name" value="PPR_2"/>
    <property type="match status" value="2"/>
</dbReference>
<comment type="caution">
    <text evidence="4">The sequence shown here is derived from an EMBL/GenBank/DDBJ whole genome shotgun (WGS) entry which is preliminary data.</text>
</comment>
<evidence type="ECO:0000313" key="4">
    <source>
        <dbReference type="EMBL" id="KAF6157438.1"/>
    </source>
</evidence>
<dbReference type="InterPro" id="IPR011990">
    <property type="entry name" value="TPR-like_helical_dom_sf"/>
</dbReference>
<dbReference type="EMBL" id="JACGCM010001275">
    <property type="protein sequence ID" value="KAF6157438.1"/>
    <property type="molecule type" value="Genomic_DNA"/>
</dbReference>
<dbReference type="FunFam" id="1.25.40.10:FF:000348">
    <property type="entry name" value="Pentatricopeptide repeat-containing protein chloroplastic"/>
    <property type="match status" value="1"/>
</dbReference>
<evidence type="ECO:0000256" key="1">
    <source>
        <dbReference type="ARBA" id="ARBA00022737"/>
    </source>
</evidence>
<feature type="repeat" description="PPR" evidence="2">
    <location>
        <begin position="147"/>
        <end position="181"/>
    </location>
</feature>
<dbReference type="AlphaFoldDB" id="A0A7J7MRW4"/>
<dbReference type="Pfam" id="PF20431">
    <property type="entry name" value="E_motif"/>
    <property type="match status" value="1"/>
</dbReference>
<organism evidence="4 5">
    <name type="scientific">Kingdonia uniflora</name>
    <dbReference type="NCBI Taxonomy" id="39325"/>
    <lineage>
        <taxon>Eukaryota</taxon>
        <taxon>Viridiplantae</taxon>
        <taxon>Streptophyta</taxon>
        <taxon>Embryophyta</taxon>
        <taxon>Tracheophyta</taxon>
        <taxon>Spermatophyta</taxon>
        <taxon>Magnoliopsida</taxon>
        <taxon>Ranunculales</taxon>
        <taxon>Circaeasteraceae</taxon>
        <taxon>Kingdonia</taxon>
    </lineage>
</organism>
<dbReference type="Pfam" id="PF01535">
    <property type="entry name" value="PPR"/>
    <property type="match status" value="4"/>
</dbReference>
<name>A0A7J7MRW4_9MAGN</name>
<dbReference type="InterPro" id="IPR002885">
    <property type="entry name" value="PPR_rpt"/>
</dbReference>
<feature type="repeat" description="PPR" evidence="2">
    <location>
        <begin position="248"/>
        <end position="282"/>
    </location>
</feature>
<protein>
    <recommendedName>
        <fullName evidence="3">DYW domain-containing protein</fullName>
    </recommendedName>
</protein>
<feature type="domain" description="DYW" evidence="3">
    <location>
        <begin position="463"/>
        <end position="555"/>
    </location>
</feature>
<gene>
    <name evidence="4" type="ORF">GIB67_004376</name>
</gene>
<keyword evidence="1" id="KW-0677">Repeat</keyword>
<dbReference type="InterPro" id="IPR046960">
    <property type="entry name" value="PPR_At4g14850-like_plant"/>
</dbReference>
<dbReference type="Gene3D" id="1.25.40.10">
    <property type="entry name" value="Tetratricopeptide repeat domain"/>
    <property type="match status" value="4"/>
</dbReference>
<dbReference type="InterPro" id="IPR046848">
    <property type="entry name" value="E_motif"/>
</dbReference>
<dbReference type="PANTHER" id="PTHR47926">
    <property type="entry name" value="PENTATRICOPEPTIDE REPEAT-CONTAINING PROTEIN"/>
    <property type="match status" value="1"/>
</dbReference>
<sequence length="555" mass="62850">MDYATNIFKHIETPNIYLYTALIDGYISSGFYLDGIQAYARMMDQLNELDPFVIASILKGCGLELALREGKQVHSQVLKIGVSPNRSIQMKLIELYGKCGEFENMRKLFDGMPERDVGVSTVLISCYFRHGLVEEACAVFDGVLEKDTVCWTAMVDGFVRSGEMNKALEVFRKMQRENVRPNEYTIVCVLSACSQLGALELGRWVHSYVSKYRIKFNRFVGSALVCMYSRCGSLEEAERVFNEMEERDVSTYNSMLAGFAIHGKSSEAVKMFREMVKLGFRLNHISFVGILNACSHGGLVDLGLEIFRSMTEDFGIEPRIEHYGCMVDLLGRVGFLEEAYNLIKGMRVAPDRIIWGSLLGACKLHGNLKLGEKVAKLLVDNGEADSGTYVLLSSIYASSGKWKEAAEMREKMIRRGIEKEPGCSSIEVRNGIHEFLLGDLRHPEREKIYKKLEDLNQLLRLEGYSPATNEVLHDIEDNVKEWALAIHSERLAICYGLISTEPGTPIKVVKNLRICNNCHTMIKLVAKLTKRKIVVRDRNRFHHFEDGLCSCGDYW</sequence>
<dbReference type="Proteomes" id="UP000541444">
    <property type="component" value="Unassembled WGS sequence"/>
</dbReference>
<accession>A0A7J7MRW4</accession>
<evidence type="ECO:0000256" key="2">
    <source>
        <dbReference type="PROSITE-ProRule" id="PRU00708"/>
    </source>
</evidence>
<evidence type="ECO:0000259" key="3">
    <source>
        <dbReference type="Pfam" id="PF14432"/>
    </source>
</evidence>
<feature type="repeat" description="PPR" evidence="2">
    <location>
        <begin position="385"/>
        <end position="419"/>
    </location>
</feature>
<dbReference type="Pfam" id="PF14432">
    <property type="entry name" value="DYW_deaminase"/>
    <property type="match status" value="1"/>
</dbReference>
<dbReference type="InterPro" id="IPR032867">
    <property type="entry name" value="DYW_dom"/>
</dbReference>
<dbReference type="GO" id="GO:0008270">
    <property type="term" value="F:zinc ion binding"/>
    <property type="evidence" value="ECO:0007669"/>
    <property type="project" value="InterPro"/>
</dbReference>
<dbReference type="FunFam" id="1.25.40.10:FF:000184">
    <property type="entry name" value="Pentatricopeptide repeat-containing protein, chloroplastic"/>
    <property type="match status" value="1"/>
</dbReference>